<organism evidence="2 3">
    <name type="scientific">Amblyomma americanum</name>
    <name type="common">Lone star tick</name>
    <dbReference type="NCBI Taxonomy" id="6943"/>
    <lineage>
        <taxon>Eukaryota</taxon>
        <taxon>Metazoa</taxon>
        <taxon>Ecdysozoa</taxon>
        <taxon>Arthropoda</taxon>
        <taxon>Chelicerata</taxon>
        <taxon>Arachnida</taxon>
        <taxon>Acari</taxon>
        <taxon>Parasitiformes</taxon>
        <taxon>Ixodida</taxon>
        <taxon>Ixodoidea</taxon>
        <taxon>Ixodidae</taxon>
        <taxon>Amblyomminae</taxon>
        <taxon>Amblyomma</taxon>
    </lineage>
</organism>
<accession>A0AAQ4FJN9</accession>
<evidence type="ECO:0000313" key="2">
    <source>
        <dbReference type="EMBL" id="KAK8787286.1"/>
    </source>
</evidence>
<feature type="signal peptide" evidence="1">
    <location>
        <begin position="1"/>
        <end position="21"/>
    </location>
</feature>
<evidence type="ECO:0008006" key="4">
    <source>
        <dbReference type="Google" id="ProtNLM"/>
    </source>
</evidence>
<name>A0AAQ4FJN9_AMBAM</name>
<dbReference type="AlphaFoldDB" id="A0AAQ4FJN9"/>
<proteinExistence type="predicted"/>
<keyword evidence="1" id="KW-0732">Signal</keyword>
<protein>
    <recommendedName>
        <fullName evidence="4">Secreted protein</fullName>
    </recommendedName>
</protein>
<sequence>MKCLPLLLAAVVLSAAVLVEAQLLLAGGGFHTGRFPGGSPYPRPIGQPPCGGRFCRPGQSCVRHQFQCFAAPCLPVYQCA</sequence>
<evidence type="ECO:0000256" key="1">
    <source>
        <dbReference type="SAM" id="SignalP"/>
    </source>
</evidence>
<gene>
    <name evidence="2" type="ORF">V5799_022942</name>
</gene>
<dbReference type="EMBL" id="JARKHS020001961">
    <property type="protein sequence ID" value="KAK8787286.1"/>
    <property type="molecule type" value="Genomic_DNA"/>
</dbReference>
<keyword evidence="3" id="KW-1185">Reference proteome</keyword>
<feature type="chain" id="PRO_5042827298" description="Secreted protein" evidence="1">
    <location>
        <begin position="22"/>
        <end position="80"/>
    </location>
</feature>
<evidence type="ECO:0000313" key="3">
    <source>
        <dbReference type="Proteomes" id="UP001321473"/>
    </source>
</evidence>
<dbReference type="Proteomes" id="UP001321473">
    <property type="component" value="Unassembled WGS sequence"/>
</dbReference>
<comment type="caution">
    <text evidence="2">The sequence shown here is derived from an EMBL/GenBank/DDBJ whole genome shotgun (WGS) entry which is preliminary data.</text>
</comment>
<reference evidence="2 3" key="1">
    <citation type="journal article" date="2023" name="Arcadia Sci">
        <title>De novo assembly of a long-read Amblyomma americanum tick genome.</title>
        <authorList>
            <person name="Chou S."/>
            <person name="Poskanzer K.E."/>
            <person name="Rollins M."/>
            <person name="Thuy-Boun P.S."/>
        </authorList>
    </citation>
    <scope>NUCLEOTIDE SEQUENCE [LARGE SCALE GENOMIC DNA]</scope>
    <source>
        <strain evidence="2">F_SG_1</strain>
        <tissue evidence="2">Salivary glands</tissue>
    </source>
</reference>